<keyword evidence="1" id="KW-0560">Oxidoreductase</keyword>
<comment type="similarity">
    <text evidence="2">Belongs to the short-chain dehydrogenases/reductases (SDR) family.</text>
</comment>
<organism evidence="3 4">
    <name type="scientific">Microlunatus antarcticus</name>
    <dbReference type="NCBI Taxonomy" id="53388"/>
    <lineage>
        <taxon>Bacteria</taxon>
        <taxon>Bacillati</taxon>
        <taxon>Actinomycetota</taxon>
        <taxon>Actinomycetes</taxon>
        <taxon>Propionibacteriales</taxon>
        <taxon>Propionibacteriaceae</taxon>
        <taxon>Microlunatus</taxon>
    </lineage>
</organism>
<dbReference type="Pfam" id="PF00106">
    <property type="entry name" value="adh_short"/>
    <property type="match status" value="1"/>
</dbReference>
<gene>
    <name evidence="3" type="ORF">FHX39_000696</name>
</gene>
<evidence type="ECO:0000313" key="3">
    <source>
        <dbReference type="EMBL" id="MBB3325752.1"/>
    </source>
</evidence>
<dbReference type="Gene3D" id="3.40.50.720">
    <property type="entry name" value="NAD(P)-binding Rossmann-like Domain"/>
    <property type="match status" value="1"/>
</dbReference>
<dbReference type="InterPro" id="IPR002347">
    <property type="entry name" value="SDR_fam"/>
</dbReference>
<protein>
    <submittedName>
        <fullName evidence="3">NAD(P)-dependent dehydrogenase (Short-subunit alcohol dehydrogenase family)</fullName>
    </submittedName>
</protein>
<dbReference type="SUPFAM" id="SSF51735">
    <property type="entry name" value="NAD(P)-binding Rossmann-fold domains"/>
    <property type="match status" value="1"/>
</dbReference>
<proteinExistence type="inferred from homology"/>
<dbReference type="InterPro" id="IPR036291">
    <property type="entry name" value="NAD(P)-bd_dom_sf"/>
</dbReference>
<dbReference type="PANTHER" id="PTHR43157">
    <property type="entry name" value="PHOSPHATIDYLINOSITOL-GLYCAN BIOSYNTHESIS CLASS F PROTEIN-RELATED"/>
    <property type="match status" value="1"/>
</dbReference>
<dbReference type="GO" id="GO:0016491">
    <property type="term" value="F:oxidoreductase activity"/>
    <property type="evidence" value="ECO:0007669"/>
    <property type="project" value="UniProtKB-KW"/>
</dbReference>
<keyword evidence="4" id="KW-1185">Reference proteome</keyword>
<evidence type="ECO:0000256" key="2">
    <source>
        <dbReference type="RuleBase" id="RU000363"/>
    </source>
</evidence>
<sequence>MSNGSGWTAEQIPDLTGLRAVVTGANSGLGLQTALELARHGAFTTLACRNEERGQAAVAQVRAELGDGPGTADLALVDLADLSSVRRFAESWHGPLDILVNNAGVMAVPYGTTVDGFERQLGTNHLGHFALTGLLLPALRQAQAARIVNVSSIGHRMGRIDFDDLQSTTHYQRWAAYGQSKLANLLFTRELVRRLNRAGSTALAAAAHPGGSDTELYTGFAGAAGPLSRLAKVFTQVSTQPAAAGALPSLYAATMPDVVPADYFGPSGTGEVRGTPTRVGMSARARDAVTGTRLWDVSEELTGVTYDLPA</sequence>
<evidence type="ECO:0000313" key="4">
    <source>
        <dbReference type="Proteomes" id="UP000565572"/>
    </source>
</evidence>
<reference evidence="3 4" key="1">
    <citation type="submission" date="2020-08" db="EMBL/GenBank/DDBJ databases">
        <title>Sequencing the genomes of 1000 actinobacteria strains.</title>
        <authorList>
            <person name="Klenk H.-P."/>
        </authorList>
    </citation>
    <scope>NUCLEOTIDE SEQUENCE [LARGE SCALE GENOMIC DNA]</scope>
    <source>
        <strain evidence="3 4">DSM 11053</strain>
    </source>
</reference>
<name>A0A7W5JSX5_9ACTN</name>
<dbReference type="PANTHER" id="PTHR43157:SF31">
    <property type="entry name" value="PHOSPHATIDYLINOSITOL-GLYCAN BIOSYNTHESIS CLASS F PROTEIN"/>
    <property type="match status" value="1"/>
</dbReference>
<dbReference type="AlphaFoldDB" id="A0A7W5JSX5"/>
<dbReference type="NCBIfam" id="NF004846">
    <property type="entry name" value="PRK06197.1"/>
    <property type="match status" value="1"/>
</dbReference>
<comment type="caution">
    <text evidence="3">The sequence shown here is derived from an EMBL/GenBank/DDBJ whole genome shotgun (WGS) entry which is preliminary data.</text>
</comment>
<dbReference type="EMBL" id="JACHZG010000001">
    <property type="protein sequence ID" value="MBB3325752.1"/>
    <property type="molecule type" value="Genomic_DNA"/>
</dbReference>
<evidence type="ECO:0000256" key="1">
    <source>
        <dbReference type="ARBA" id="ARBA00023002"/>
    </source>
</evidence>
<dbReference type="PRINTS" id="PR00081">
    <property type="entry name" value="GDHRDH"/>
</dbReference>
<dbReference type="CDD" id="cd05327">
    <property type="entry name" value="retinol-DH_like_SDR_c_like"/>
    <property type="match status" value="1"/>
</dbReference>
<dbReference type="RefSeq" id="WP_183336808.1">
    <property type="nucleotide sequence ID" value="NZ_JACHZG010000001.1"/>
</dbReference>
<dbReference type="PRINTS" id="PR00080">
    <property type="entry name" value="SDRFAMILY"/>
</dbReference>
<accession>A0A7W5JSX5</accession>
<dbReference type="Proteomes" id="UP000565572">
    <property type="component" value="Unassembled WGS sequence"/>
</dbReference>